<dbReference type="Gene3D" id="2.30.29.30">
    <property type="entry name" value="Pleckstrin-homology domain (PH domain)/Phosphotyrosine-binding domain (PTB)"/>
    <property type="match status" value="1"/>
</dbReference>
<feature type="domain" description="ELMO" evidence="2">
    <location>
        <begin position="352"/>
        <end position="504"/>
    </location>
</feature>
<dbReference type="PROSITE" id="PS51335">
    <property type="entry name" value="ELMO"/>
    <property type="match status" value="1"/>
</dbReference>
<dbReference type="PANTHER" id="PTHR12771:SF56">
    <property type="entry name" value="CED-12"/>
    <property type="match status" value="1"/>
</dbReference>
<dbReference type="OrthoDB" id="28413at2759"/>
<dbReference type="EMBL" id="UYYG01001159">
    <property type="protein sequence ID" value="VDN57243.1"/>
    <property type="molecule type" value="Genomic_DNA"/>
</dbReference>
<evidence type="ECO:0000313" key="4">
    <source>
        <dbReference type="Proteomes" id="UP000038040"/>
    </source>
</evidence>
<dbReference type="GO" id="GO:0007015">
    <property type="term" value="P:actin filament organization"/>
    <property type="evidence" value="ECO:0007669"/>
    <property type="project" value="TreeGrafter"/>
</dbReference>
<dbReference type="Proteomes" id="UP000274756">
    <property type="component" value="Unassembled WGS sequence"/>
</dbReference>
<dbReference type="InterPro" id="IPR006816">
    <property type="entry name" value="ELMO_dom"/>
</dbReference>
<dbReference type="GO" id="GO:0048870">
    <property type="term" value="P:cell motility"/>
    <property type="evidence" value="ECO:0007669"/>
    <property type="project" value="TreeGrafter"/>
</dbReference>
<evidence type="ECO:0000256" key="1">
    <source>
        <dbReference type="ARBA" id="ARBA00024863"/>
    </source>
</evidence>
<comment type="function">
    <text evidence="1">Involved in cytoskeletal rearrangements required for phagocytosis of apoptotic cells and cell motility. Acts in association with DOCK1 and CRK. Was initially proposed to be required in complex with DOCK1 to activate Rac Rho small GTPases. May enhance the guanine nucleotide exchange factor (GEF) activity of DOCK1.</text>
</comment>
<dbReference type="InterPro" id="IPR050868">
    <property type="entry name" value="ELMO_domain-containing"/>
</dbReference>
<dbReference type="Pfam" id="PF04727">
    <property type="entry name" value="ELMO_CED12"/>
    <property type="match status" value="1"/>
</dbReference>
<dbReference type="Pfam" id="PF11841">
    <property type="entry name" value="ELMO_ARM"/>
    <property type="match status" value="1"/>
</dbReference>
<organism evidence="4 6">
    <name type="scientific">Dracunculus medinensis</name>
    <name type="common">Guinea worm</name>
    <dbReference type="NCBI Taxonomy" id="318479"/>
    <lineage>
        <taxon>Eukaryota</taxon>
        <taxon>Metazoa</taxon>
        <taxon>Ecdysozoa</taxon>
        <taxon>Nematoda</taxon>
        <taxon>Chromadorea</taxon>
        <taxon>Rhabditida</taxon>
        <taxon>Spirurina</taxon>
        <taxon>Dracunculoidea</taxon>
        <taxon>Dracunculidae</taxon>
        <taxon>Dracunculus</taxon>
    </lineage>
</organism>
<dbReference type="InterPro" id="IPR011993">
    <property type="entry name" value="PH-like_dom_sf"/>
</dbReference>
<gene>
    <name evidence="3" type="ORF">DME_LOCUS7216</name>
</gene>
<evidence type="ECO:0000313" key="6">
    <source>
        <dbReference type="WBParaSite" id="DME_0000305701-mRNA-1"/>
    </source>
</evidence>
<dbReference type="InterPro" id="IPR016024">
    <property type="entry name" value="ARM-type_fold"/>
</dbReference>
<proteinExistence type="predicted"/>
<evidence type="ECO:0000313" key="5">
    <source>
        <dbReference type="Proteomes" id="UP000274756"/>
    </source>
</evidence>
<dbReference type="STRING" id="318479.A0A0N4U7S9"/>
<accession>A0A0N4U7S9</accession>
<dbReference type="InterPro" id="IPR024574">
    <property type="entry name" value="ELMO_ARM"/>
</dbReference>
<sequence>MSSNFHTSSKPLKEVDIRPPENTVKGAVKLDPSIGKYVDEEFGIREGSNMTWTYVTFDKQNEVLNDLITRLSVELKLPQAEKNLYALRFEDRENDGAFLTNENRRMIRQGFMLILTASPERYALFILSRLRRAVPQQYGFQSILSELIAVCGDIAFAVEFHRLGGIKLIFEMIESGLYSDDVSVQSQLLQALLILMDHSGLFLWTDVSDIFIAKIAENITGRAKQEDNTLLLSSLSILDLILNSKSESKMVVVLREVPFESLIRHLEKSDERVLLNVLTLMNSLYNKASSDERSIIIEHLLSKPFRLAIENSVLRKCSHLDVGIEQQLITVQRIQFNKLAQKAMRQPSDADIERIMQLKIFNAEISRSPSFENVEEIRADWSCFMNAPPGVLALELIIALAAHHLDSLTKINMENSMRIDGHSWSFPVVTFHLVNMLIDILHIIKEPEEGDRLYVMLFKSDRPFIDLFAVMIRLFHRTWYEMNASDEDIKKVSAIVRKQMDICLRERPETIEKLEELLIHHSYSYMQKLWDGERSAKEAEELQSDAVKELRKHLRPSIVDLIKKNRKNALKNGYTFGKLSKSKSLQKGQQFWHWKLDSNEKTFLYTDCATADGNITADPLTTVKVAVSEIQKIATSTSGDLLLASPKGKKSIVVRGLMLEVGDKPEVYYLVTSDEQIIDMWADGFNALIGVDHLSTEAEQQVDRFLNIELKMRLLHLDRIPNSFQIPPLPSNFDWISSRKL</sequence>
<keyword evidence="5" id="KW-1185">Reference proteome</keyword>
<dbReference type="AlphaFoldDB" id="A0A0N4U7S9"/>
<name>A0A0N4U7S9_DRAME</name>
<dbReference type="InterPro" id="IPR001849">
    <property type="entry name" value="PH_domain"/>
</dbReference>
<dbReference type="WBParaSite" id="DME_0000305701-mRNA-1">
    <property type="protein sequence ID" value="DME_0000305701-mRNA-1"/>
    <property type="gene ID" value="DME_0000305701"/>
</dbReference>
<reference evidence="6" key="1">
    <citation type="submission" date="2017-02" db="UniProtKB">
        <authorList>
            <consortium name="WormBaseParasite"/>
        </authorList>
    </citation>
    <scope>IDENTIFICATION</scope>
</reference>
<protein>
    <submittedName>
        <fullName evidence="6">ELMO domain-containing protein</fullName>
    </submittedName>
</protein>
<evidence type="ECO:0000259" key="2">
    <source>
        <dbReference type="PROSITE" id="PS51335"/>
    </source>
</evidence>
<evidence type="ECO:0000313" key="3">
    <source>
        <dbReference type="EMBL" id="VDN57243.1"/>
    </source>
</evidence>
<dbReference type="SUPFAM" id="SSF48371">
    <property type="entry name" value="ARM repeat"/>
    <property type="match status" value="1"/>
</dbReference>
<reference evidence="3 5" key="2">
    <citation type="submission" date="2018-11" db="EMBL/GenBank/DDBJ databases">
        <authorList>
            <consortium name="Pathogen Informatics"/>
        </authorList>
    </citation>
    <scope>NUCLEOTIDE SEQUENCE [LARGE SCALE GENOMIC DNA]</scope>
</reference>
<dbReference type="PANTHER" id="PTHR12771">
    <property type="entry name" value="ENGULFMENT AND CELL MOTILITY"/>
    <property type="match status" value="1"/>
</dbReference>
<dbReference type="Pfam" id="PF16457">
    <property type="entry name" value="PH_12"/>
    <property type="match status" value="1"/>
</dbReference>
<dbReference type="GO" id="GO:0005886">
    <property type="term" value="C:plasma membrane"/>
    <property type="evidence" value="ECO:0007669"/>
    <property type="project" value="TreeGrafter"/>
</dbReference>
<dbReference type="Proteomes" id="UP000038040">
    <property type="component" value="Unplaced"/>
</dbReference>